<dbReference type="CDD" id="cd00096">
    <property type="entry name" value="Ig"/>
    <property type="match status" value="1"/>
</dbReference>
<dbReference type="InterPro" id="IPR003599">
    <property type="entry name" value="Ig_sub"/>
</dbReference>
<accession>A0ABD3XN44</accession>
<feature type="transmembrane region" description="Helical" evidence="6">
    <location>
        <begin position="537"/>
        <end position="561"/>
    </location>
</feature>
<evidence type="ECO:0000256" key="2">
    <source>
        <dbReference type="ARBA" id="ARBA00023136"/>
    </source>
</evidence>
<evidence type="ECO:0000313" key="10">
    <source>
        <dbReference type="Proteomes" id="UP001634394"/>
    </source>
</evidence>
<dbReference type="PANTHER" id="PTHR11640">
    <property type="entry name" value="NEPHRIN"/>
    <property type="match status" value="1"/>
</dbReference>
<evidence type="ECO:0000256" key="5">
    <source>
        <dbReference type="ARBA" id="ARBA00023319"/>
    </source>
</evidence>
<evidence type="ECO:0000256" key="6">
    <source>
        <dbReference type="SAM" id="Phobius"/>
    </source>
</evidence>
<evidence type="ECO:0000256" key="1">
    <source>
        <dbReference type="ARBA" id="ARBA00004479"/>
    </source>
</evidence>
<organism evidence="9 10">
    <name type="scientific">Sinanodonta woodiana</name>
    <name type="common">Chinese pond mussel</name>
    <name type="synonym">Anodonta woodiana</name>
    <dbReference type="NCBI Taxonomy" id="1069815"/>
    <lineage>
        <taxon>Eukaryota</taxon>
        <taxon>Metazoa</taxon>
        <taxon>Spiralia</taxon>
        <taxon>Lophotrochozoa</taxon>
        <taxon>Mollusca</taxon>
        <taxon>Bivalvia</taxon>
        <taxon>Autobranchia</taxon>
        <taxon>Heteroconchia</taxon>
        <taxon>Palaeoheterodonta</taxon>
        <taxon>Unionida</taxon>
        <taxon>Unionoidea</taxon>
        <taxon>Unionidae</taxon>
        <taxon>Unioninae</taxon>
        <taxon>Sinanodonta</taxon>
    </lineage>
</organism>
<dbReference type="InterPro" id="IPR036179">
    <property type="entry name" value="Ig-like_dom_sf"/>
</dbReference>
<dbReference type="CDD" id="cd00063">
    <property type="entry name" value="FN3"/>
    <property type="match status" value="1"/>
</dbReference>
<dbReference type="Proteomes" id="UP001634394">
    <property type="component" value="Unassembled WGS sequence"/>
</dbReference>
<feature type="domain" description="Ig-like" evidence="7">
    <location>
        <begin position="148"/>
        <end position="235"/>
    </location>
</feature>
<feature type="domain" description="Fibronectin type-III" evidence="8">
    <location>
        <begin position="434"/>
        <end position="527"/>
    </location>
</feature>
<sequence length="699" mass="76670">MSAESGACNSAACISVSSVRTAQRVPVSSIQLTDGNGQPLITPVPVLNGSDKDFRCDTSPNGNRPRALFTWYGRFENQSPILIQNLSVSTPGTGPVVDLSINISYNTFTLMSNILYQNMYIHCEARDGTNRGNFSKSKEIQLNIVYPPAVQLFPDTSVFNVIEGTPSFVFLCNITDANPMPQPDGYSWFLGDTFIQGQTRSSYELLNVRKAHDGVYQCTAKNDYGTGRSNRLHLNVQYSAVILNLSVTEGNTVNENTTATLTCLVDSNPESAITWSKQGILGSLKTDKYVHQSELTIGHADCLDTANYTCTASNGLGHPVEKTIPLYVTCHPRTDFRSPPVTMVYSMRYGKASLRYTVISLPEPTFNWTFIGDGSSNLILPDSATKYDSGLQSVLIFTNLSINDFGFYRVIAKNVFPTSAIEVFQLIQGDVPEVPFNVTVTDVKQTSLTVQWAAGYNGGLEQTFHIMITTGDIKRSVYAPDPGYRKYGTQTIEDLIPNTKYSISISAHNSLGSSNMTVVFQTTLHGSDLEVKGGTNVAAVAGGIGAAVVVVVILVILFFIWRRKASMLKNYSDEGFNNSVQERSNQTINLYANTSYTSDVSNTGYENLQACRTEASPYQTLSSGNTETSDQNRDCSESMTIRSAGAGKIYMNTAITSPLSDKKYDSLQSNQIETNQYQVLNAEVNLHNLEESTLEKYQN</sequence>
<dbReference type="InterPro" id="IPR003961">
    <property type="entry name" value="FN3_dom"/>
</dbReference>
<evidence type="ECO:0000313" key="9">
    <source>
        <dbReference type="EMBL" id="KAL3887570.1"/>
    </source>
</evidence>
<dbReference type="InterPro" id="IPR036116">
    <property type="entry name" value="FN3_sf"/>
</dbReference>
<evidence type="ECO:0000259" key="8">
    <source>
        <dbReference type="PROSITE" id="PS50853"/>
    </source>
</evidence>
<keyword evidence="6" id="KW-1133">Transmembrane helix</keyword>
<dbReference type="SMART" id="SM00408">
    <property type="entry name" value="IGc2"/>
    <property type="match status" value="2"/>
</dbReference>
<comment type="caution">
    <text evidence="9">The sequence shown here is derived from an EMBL/GenBank/DDBJ whole genome shotgun (WGS) entry which is preliminary data.</text>
</comment>
<protein>
    <submittedName>
        <fullName evidence="9">Uncharacterized protein</fullName>
    </submittedName>
</protein>
<keyword evidence="6" id="KW-0812">Transmembrane</keyword>
<dbReference type="PROSITE" id="PS50853">
    <property type="entry name" value="FN3"/>
    <property type="match status" value="1"/>
</dbReference>
<keyword evidence="3" id="KW-1015">Disulfide bond</keyword>
<dbReference type="Gene3D" id="2.60.40.10">
    <property type="entry name" value="Immunoglobulins"/>
    <property type="match status" value="4"/>
</dbReference>
<dbReference type="PANTHER" id="PTHR11640:SF31">
    <property type="entry name" value="IRREGULAR CHIASM C-ROUGHEST PROTEIN-RELATED"/>
    <property type="match status" value="1"/>
</dbReference>
<dbReference type="Pfam" id="PF13927">
    <property type="entry name" value="Ig_3"/>
    <property type="match status" value="1"/>
</dbReference>
<dbReference type="InterPro" id="IPR003598">
    <property type="entry name" value="Ig_sub2"/>
</dbReference>
<dbReference type="SUPFAM" id="SSF48726">
    <property type="entry name" value="Immunoglobulin"/>
    <property type="match status" value="3"/>
</dbReference>
<reference evidence="9 10" key="1">
    <citation type="submission" date="2024-11" db="EMBL/GenBank/DDBJ databases">
        <title>Chromosome-level genome assembly of the freshwater bivalve Anodonta woodiana.</title>
        <authorList>
            <person name="Chen X."/>
        </authorList>
    </citation>
    <scope>NUCLEOTIDE SEQUENCE [LARGE SCALE GENOMIC DNA]</scope>
    <source>
        <strain evidence="9">MN2024</strain>
        <tissue evidence="9">Gills</tissue>
    </source>
</reference>
<dbReference type="EMBL" id="JBJQND010000002">
    <property type="protein sequence ID" value="KAL3887570.1"/>
    <property type="molecule type" value="Genomic_DNA"/>
</dbReference>
<keyword evidence="2 6" id="KW-0472">Membrane</keyword>
<dbReference type="InterPro" id="IPR007110">
    <property type="entry name" value="Ig-like_dom"/>
</dbReference>
<dbReference type="InterPro" id="IPR051275">
    <property type="entry name" value="Cell_adhesion_signaling"/>
</dbReference>
<gene>
    <name evidence="9" type="ORF">ACJMK2_027509</name>
</gene>
<evidence type="ECO:0000256" key="4">
    <source>
        <dbReference type="ARBA" id="ARBA00023180"/>
    </source>
</evidence>
<proteinExistence type="predicted"/>
<dbReference type="SUPFAM" id="SSF49265">
    <property type="entry name" value="Fibronectin type III"/>
    <property type="match status" value="1"/>
</dbReference>
<name>A0ABD3XN44_SINWO</name>
<dbReference type="SMART" id="SM00060">
    <property type="entry name" value="FN3"/>
    <property type="match status" value="1"/>
</dbReference>
<dbReference type="GO" id="GO:0016020">
    <property type="term" value="C:membrane"/>
    <property type="evidence" value="ECO:0007669"/>
    <property type="project" value="UniProtKB-SubCell"/>
</dbReference>
<evidence type="ECO:0000256" key="3">
    <source>
        <dbReference type="ARBA" id="ARBA00023157"/>
    </source>
</evidence>
<keyword evidence="4" id="KW-0325">Glycoprotein</keyword>
<keyword evidence="10" id="KW-1185">Reference proteome</keyword>
<feature type="domain" description="Ig-like" evidence="7">
    <location>
        <begin position="247"/>
        <end position="325"/>
    </location>
</feature>
<comment type="subcellular location">
    <subcellularLocation>
        <location evidence="1">Membrane</location>
        <topology evidence="1">Single-pass type I membrane protein</topology>
    </subcellularLocation>
</comment>
<evidence type="ECO:0000259" key="7">
    <source>
        <dbReference type="PROSITE" id="PS50835"/>
    </source>
</evidence>
<keyword evidence="5" id="KW-0393">Immunoglobulin domain</keyword>
<dbReference type="PROSITE" id="PS50835">
    <property type="entry name" value="IG_LIKE"/>
    <property type="match status" value="2"/>
</dbReference>
<dbReference type="Pfam" id="PF00041">
    <property type="entry name" value="fn3"/>
    <property type="match status" value="1"/>
</dbReference>
<dbReference type="AlphaFoldDB" id="A0ABD3XN44"/>
<dbReference type="SMART" id="SM00409">
    <property type="entry name" value="IG"/>
    <property type="match status" value="3"/>
</dbReference>
<dbReference type="InterPro" id="IPR013783">
    <property type="entry name" value="Ig-like_fold"/>
</dbReference>
<dbReference type="Pfam" id="PF13895">
    <property type="entry name" value="Ig_2"/>
    <property type="match status" value="1"/>
</dbReference>